<feature type="compositionally biased region" description="Low complexity" evidence="1">
    <location>
        <begin position="307"/>
        <end position="322"/>
    </location>
</feature>
<feature type="region of interest" description="Disordered" evidence="1">
    <location>
        <begin position="307"/>
        <end position="327"/>
    </location>
</feature>
<comment type="caution">
    <text evidence="2">The sequence shown here is derived from an EMBL/GenBank/DDBJ whole genome shotgun (WGS) entry which is preliminary data.</text>
</comment>
<evidence type="ECO:0000256" key="1">
    <source>
        <dbReference type="SAM" id="MobiDB-lite"/>
    </source>
</evidence>
<name>A0A835WPI0_9CHLO</name>
<protein>
    <submittedName>
        <fullName evidence="2">Uncharacterized protein</fullName>
    </submittedName>
</protein>
<proteinExistence type="predicted"/>
<dbReference type="Proteomes" id="UP000613740">
    <property type="component" value="Unassembled WGS sequence"/>
</dbReference>
<sequence length="801" mass="81799">MCIKPTNVWRQCSHEARTYMLRCILAVVRMDTFQALARQLSGGREAAQALGAQLQRPTHAAAANTGSGGASGSGGAAGRGSGSGCAGLEYDGKAVLQGAFMACLAANSLCTCSMHLVTMALTCEEAGGGGEHVDLLGLFVNEWAGALDGCRMTEHLAALLLALLPLLPRLWLRDDVVEVHGIRMRSTNAFNQLTTTHMGMLKASVLASNAYVEGRRSSRLWHALQQLMAGPCHSFVVLLLGVAGLSAMDGGPSYSTPGHLLAAVHIVRVPAEAQTNGGGGGDGGTAATPKAAGSARAVAASAAASSSSSSKSAAGGSSVAASDNSEGGRPGVLKTAVHIEALLCALLVDLTVVAAARNSSALVVEQQGAAEAAAASALGATVAVAAAAVASSDGGGGRSSANSDEASTTEPSALAATATTTAAAATAATPLPVSTLTAHAAHDLLLRTGDLAAASVTYNLALVKEGRQREAAAAAAAAEAELAAVWVRLRGGDDSAGSSSSSRSAPAGLLPLQAALDMLRRVVEIGPLLGLPLGGLLAGRWWRHLAVMLGDALHSASPKQAHTAEGCFREALEMLAMCGGLGTGGALQQQQQQQQQQTAVPVGDAATAAAQPPTPPVELQDAISLGLLPRLLEGIFRRGTVFPDTRHWDLMLELTEHPDLILGVLSLAPVREAASLVLSIGKALRITERDFDDAYGHTLMLAVGLLERFIDLAAGGFQGPQWLRAAHRTEQAAAVRSLAVCEWLPPVIGYVMAHMSKALVPEELRKWLLEDGEGSPGDGASGGPSAGEGKRLPWRAVLEIP</sequence>
<dbReference type="AlphaFoldDB" id="A0A835WPI0"/>
<feature type="region of interest" description="Disordered" evidence="1">
    <location>
        <begin position="589"/>
        <end position="614"/>
    </location>
</feature>
<dbReference type="PANTHER" id="PTHR37471">
    <property type="entry name" value="UNNAMED PRODUCT"/>
    <property type="match status" value="1"/>
</dbReference>
<feature type="compositionally biased region" description="Gly residues" evidence="1">
    <location>
        <begin position="774"/>
        <end position="786"/>
    </location>
</feature>
<keyword evidence="3" id="KW-1185">Reference proteome</keyword>
<organism evidence="2 3">
    <name type="scientific">Chlamydomonas schloesseri</name>
    <dbReference type="NCBI Taxonomy" id="2026947"/>
    <lineage>
        <taxon>Eukaryota</taxon>
        <taxon>Viridiplantae</taxon>
        <taxon>Chlorophyta</taxon>
        <taxon>core chlorophytes</taxon>
        <taxon>Chlorophyceae</taxon>
        <taxon>CS clade</taxon>
        <taxon>Chlamydomonadales</taxon>
        <taxon>Chlamydomonadaceae</taxon>
        <taxon>Chlamydomonas</taxon>
    </lineage>
</organism>
<feature type="compositionally biased region" description="Low complexity" evidence="1">
    <location>
        <begin position="589"/>
        <end position="611"/>
    </location>
</feature>
<dbReference type="EMBL" id="JAEHOD010000011">
    <property type="protein sequence ID" value="KAG2450375.1"/>
    <property type="molecule type" value="Genomic_DNA"/>
</dbReference>
<accession>A0A835WPI0</accession>
<evidence type="ECO:0000313" key="3">
    <source>
        <dbReference type="Proteomes" id="UP000613740"/>
    </source>
</evidence>
<feature type="region of interest" description="Disordered" evidence="1">
    <location>
        <begin position="391"/>
        <end position="414"/>
    </location>
</feature>
<gene>
    <name evidence="2" type="ORF">HYH02_004879</name>
</gene>
<dbReference type="PANTHER" id="PTHR37471:SF1">
    <property type="entry name" value="AB HYDROLASE-1 DOMAIN-CONTAINING PROTEIN"/>
    <property type="match status" value="1"/>
</dbReference>
<feature type="region of interest" description="Disordered" evidence="1">
    <location>
        <begin position="771"/>
        <end position="792"/>
    </location>
</feature>
<reference evidence="2" key="1">
    <citation type="journal article" date="2020" name="bioRxiv">
        <title>Comparative genomics of Chlamydomonas.</title>
        <authorList>
            <person name="Craig R.J."/>
            <person name="Hasan A.R."/>
            <person name="Ness R.W."/>
            <person name="Keightley P.D."/>
        </authorList>
    </citation>
    <scope>NUCLEOTIDE SEQUENCE</scope>
    <source>
        <strain evidence="2">CCAP 11/173</strain>
    </source>
</reference>
<feature type="compositionally biased region" description="Low complexity" evidence="1">
    <location>
        <begin position="399"/>
        <end position="414"/>
    </location>
</feature>
<evidence type="ECO:0000313" key="2">
    <source>
        <dbReference type="EMBL" id="KAG2450375.1"/>
    </source>
</evidence>